<sequence>MNVDLIHQHQHQHQQRFGGVYKSGLEHLIWMKDHLLSAIPPKKTR</sequence>
<organism evidence="1 2">
    <name type="scientific">Paraburkholderia graminis (strain ATCC 700544 / DSM 17151 / LMG 18924 / NCIMB 13744 / C4D1M)</name>
    <dbReference type="NCBI Taxonomy" id="396598"/>
    <lineage>
        <taxon>Bacteria</taxon>
        <taxon>Pseudomonadati</taxon>
        <taxon>Pseudomonadota</taxon>
        <taxon>Betaproteobacteria</taxon>
        <taxon>Burkholderiales</taxon>
        <taxon>Burkholderiaceae</taxon>
        <taxon>Paraburkholderia</taxon>
    </lineage>
</organism>
<name>B1G6M6_PARG4</name>
<dbReference type="Proteomes" id="UP000005045">
    <property type="component" value="Unassembled WGS sequence"/>
</dbReference>
<reference evidence="1 2" key="1">
    <citation type="submission" date="2008-03" db="EMBL/GenBank/DDBJ databases">
        <title>Sequencing of the draft genome and assembly of Burkholderia graminis C4D1M.</title>
        <authorList>
            <consortium name="US DOE Joint Genome Institute (JGI-PGF)"/>
            <person name="Copeland A."/>
            <person name="Lucas S."/>
            <person name="Lapidus A."/>
            <person name="Glavina del Rio T."/>
            <person name="Dalin E."/>
            <person name="Tice H."/>
            <person name="Bruce D."/>
            <person name="Goodwin L."/>
            <person name="Pitluck S."/>
            <person name="Larimer F."/>
            <person name="Land M.L."/>
            <person name="Hauser L."/>
            <person name="Tiedje J."/>
            <person name="Richardson P."/>
        </authorList>
    </citation>
    <scope>NUCLEOTIDE SEQUENCE [LARGE SCALE GENOMIC DNA]</scope>
    <source>
        <strain evidence="2">ATCC 700544 / DSM 17151 / LMG 18924 / NCIMB 13744 / C4D1M</strain>
    </source>
</reference>
<comment type="caution">
    <text evidence="1">The sequence shown here is derived from an EMBL/GenBank/DDBJ whole genome shotgun (WGS) entry which is preliminary data.</text>
</comment>
<keyword evidence="2" id="KW-1185">Reference proteome</keyword>
<gene>
    <name evidence="1" type="ORF">BgramDRAFT_4987</name>
</gene>
<evidence type="ECO:0000313" key="1">
    <source>
        <dbReference type="EMBL" id="EDT08305.1"/>
    </source>
</evidence>
<accession>B1G6M6</accession>
<protein>
    <submittedName>
        <fullName evidence="1">Uncharacterized protein</fullName>
    </submittedName>
</protein>
<dbReference type="AlphaFoldDB" id="B1G6M6"/>
<evidence type="ECO:0000313" key="2">
    <source>
        <dbReference type="Proteomes" id="UP000005045"/>
    </source>
</evidence>
<proteinExistence type="predicted"/>
<dbReference type="EMBL" id="ABLD01000019">
    <property type="protein sequence ID" value="EDT08305.1"/>
    <property type="molecule type" value="Genomic_DNA"/>
</dbReference>